<accession>A0A167WM95</accession>
<protein>
    <recommendedName>
        <fullName evidence="7">Efflux pump dotC</fullName>
    </recommendedName>
    <alternativeName>
        <fullName evidence="8">Dothistromin biosynthesis protein C</fullName>
    </alternativeName>
</protein>
<evidence type="ECO:0000256" key="1">
    <source>
        <dbReference type="ARBA" id="ARBA00004128"/>
    </source>
</evidence>
<dbReference type="SUPFAM" id="SSF103473">
    <property type="entry name" value="MFS general substrate transporter"/>
    <property type="match status" value="2"/>
</dbReference>
<evidence type="ECO:0000256" key="8">
    <source>
        <dbReference type="ARBA" id="ARBA00083178"/>
    </source>
</evidence>
<evidence type="ECO:0000313" key="12">
    <source>
        <dbReference type="EMBL" id="KZZ89037.1"/>
    </source>
</evidence>
<dbReference type="PRINTS" id="PR01036">
    <property type="entry name" value="TCRTETB"/>
</dbReference>
<comment type="similarity">
    <text evidence="2">Belongs to the major facilitator superfamily. TCR/Tet family.</text>
</comment>
<dbReference type="CDD" id="cd17502">
    <property type="entry name" value="MFS_Azr1_MDR_like"/>
    <property type="match status" value="1"/>
</dbReference>
<feature type="domain" description="Major facilitator superfamily (MFS) profile" evidence="11">
    <location>
        <begin position="60"/>
        <end position="551"/>
    </location>
</feature>
<name>A0A167WM95_9EURO</name>
<feature type="transmembrane region" description="Helical" evidence="10">
    <location>
        <begin position="246"/>
        <end position="269"/>
    </location>
</feature>
<dbReference type="GO" id="GO:0022857">
    <property type="term" value="F:transmembrane transporter activity"/>
    <property type="evidence" value="ECO:0007669"/>
    <property type="project" value="InterPro"/>
</dbReference>
<dbReference type="GO" id="GO:0005886">
    <property type="term" value="C:plasma membrane"/>
    <property type="evidence" value="ECO:0007669"/>
    <property type="project" value="TreeGrafter"/>
</dbReference>
<evidence type="ECO:0000256" key="7">
    <source>
        <dbReference type="ARBA" id="ARBA00069956"/>
    </source>
</evidence>
<feature type="transmembrane region" description="Helical" evidence="10">
    <location>
        <begin position="321"/>
        <end position="345"/>
    </location>
</feature>
<feature type="transmembrane region" description="Helical" evidence="10">
    <location>
        <begin position="387"/>
        <end position="403"/>
    </location>
</feature>
<feature type="compositionally biased region" description="Basic and acidic residues" evidence="9">
    <location>
        <begin position="564"/>
        <end position="578"/>
    </location>
</feature>
<evidence type="ECO:0000313" key="13">
    <source>
        <dbReference type="Proteomes" id="UP000242877"/>
    </source>
</evidence>
<keyword evidence="13" id="KW-1185">Reference proteome</keyword>
<comment type="function">
    <text evidence="6">Efflux pump; part of the gene cluster that mediates the biosynthesis of dothistromin (DOTH), a polyketide toxin very similar in structure to the aflatoxin precursor, versicolorin B. One function of dotC may be to transport early-stage dothistromin biosynthetic intermediates from the cytoplasm into vacuoles, thereby affecting the rate of dothistromin production.</text>
</comment>
<feature type="region of interest" description="Disordered" evidence="9">
    <location>
        <begin position="556"/>
        <end position="599"/>
    </location>
</feature>
<proteinExistence type="inferred from homology"/>
<reference evidence="12 13" key="1">
    <citation type="journal article" date="2016" name="Genome Biol. Evol.">
        <title>Divergent and convergent evolution of fungal pathogenicity.</title>
        <authorList>
            <person name="Shang Y."/>
            <person name="Xiao G."/>
            <person name="Zheng P."/>
            <person name="Cen K."/>
            <person name="Zhan S."/>
            <person name="Wang C."/>
        </authorList>
    </citation>
    <scope>NUCLEOTIDE SEQUENCE [LARGE SCALE GENOMIC DNA]</scope>
    <source>
        <strain evidence="12 13">ARSEF 7405</strain>
    </source>
</reference>
<feature type="transmembrane region" description="Helical" evidence="10">
    <location>
        <begin position="527"/>
        <end position="546"/>
    </location>
</feature>
<dbReference type="Gene3D" id="1.20.1720.10">
    <property type="entry name" value="Multidrug resistance protein D"/>
    <property type="match status" value="1"/>
</dbReference>
<feature type="transmembrane region" description="Helical" evidence="10">
    <location>
        <begin position="184"/>
        <end position="210"/>
    </location>
</feature>
<dbReference type="FunFam" id="1.20.1250.20:FF:000196">
    <property type="entry name" value="MFS toxin efflux pump (AflT)"/>
    <property type="match status" value="1"/>
</dbReference>
<dbReference type="InterPro" id="IPR020846">
    <property type="entry name" value="MFS_dom"/>
</dbReference>
<feature type="transmembrane region" description="Helical" evidence="10">
    <location>
        <begin position="151"/>
        <end position="172"/>
    </location>
</feature>
<dbReference type="PANTHER" id="PTHR23501:SF102">
    <property type="entry name" value="DRUG TRANSPORTER, PUTATIVE (AFU_ORTHOLOGUE AFUA_3G08530)-RELATED"/>
    <property type="match status" value="1"/>
</dbReference>
<sequence>MEPEKLDMKTDGGGNDDTVYESAETLRPSTKQRQVEVEDHIPDDDRPLEEEEEGDAQPSGEALHQLATFLAALDMTIVTTALPTIVEHFNASESDYSWIGSAYLLASAASSPSWGKISDIFGRKPVLLVANVIFLIGSLICGVSKSAQMLIGGRVVQGLGGGGLLSMVNICIGDLFSMRERSMMYAVIGIVWAIAGAIGPIFGGLFTQYATWRWCFYINLPADGVALVSIFFFLRVETPKTPFFEGICGIDWLGSLTSAGGTVMFLLGLNYGGSSHPWDSAIVICLIVFGVVTWALFMLIQAKISRYPISPPWLFTSQRTLAPFLVCFIHGFNYTGMTYFLPLYFQTVLGATPILSGVYLFPLVVSVAIGSMAVGIIIRRTGRYRPPLWIGMGFFVLGLGLYIDLPYGHNWAKIIIYQGIAGLGSGPNFQAPLIALQSQIRPADIATATSTFAFTRNMGSAISVVIGGVIFQNVMQKKLPNIRDQLPADLYRQVSESSPGAMASIVRDLPKAESRAIQRVYKDSLKMVWVFFTAMCAVGFLCGFLIRKKSLDQKHKVTKTGLEAQKEAREERLREKREKKARKEGKQQSDVENGVVEKH</sequence>
<keyword evidence="5 10" id="KW-0472">Membrane</keyword>
<dbReference type="Pfam" id="PF07690">
    <property type="entry name" value="MFS_1"/>
    <property type="match status" value="1"/>
</dbReference>
<feature type="transmembrane region" description="Helical" evidence="10">
    <location>
        <begin position="126"/>
        <end position="145"/>
    </location>
</feature>
<organism evidence="12 13">
    <name type="scientific">Ascosphaera apis ARSEF 7405</name>
    <dbReference type="NCBI Taxonomy" id="392613"/>
    <lineage>
        <taxon>Eukaryota</taxon>
        <taxon>Fungi</taxon>
        <taxon>Dikarya</taxon>
        <taxon>Ascomycota</taxon>
        <taxon>Pezizomycotina</taxon>
        <taxon>Eurotiomycetes</taxon>
        <taxon>Eurotiomycetidae</taxon>
        <taxon>Onygenales</taxon>
        <taxon>Ascosphaeraceae</taxon>
        <taxon>Ascosphaera</taxon>
    </lineage>
</organism>
<evidence type="ECO:0000256" key="5">
    <source>
        <dbReference type="ARBA" id="ARBA00023136"/>
    </source>
</evidence>
<dbReference type="VEuPathDB" id="FungiDB:AAP_04522"/>
<dbReference type="Proteomes" id="UP000242877">
    <property type="component" value="Unassembled WGS sequence"/>
</dbReference>
<dbReference type="InterPro" id="IPR011701">
    <property type="entry name" value="MFS"/>
</dbReference>
<dbReference type="AlphaFoldDB" id="A0A167WM95"/>
<dbReference type="EMBL" id="AZGZ01000022">
    <property type="protein sequence ID" value="KZZ89037.1"/>
    <property type="molecule type" value="Genomic_DNA"/>
</dbReference>
<evidence type="ECO:0000256" key="9">
    <source>
        <dbReference type="SAM" id="MobiDB-lite"/>
    </source>
</evidence>
<dbReference type="PROSITE" id="PS50850">
    <property type="entry name" value="MFS"/>
    <property type="match status" value="1"/>
</dbReference>
<feature type="region of interest" description="Disordered" evidence="9">
    <location>
        <begin position="1"/>
        <end position="60"/>
    </location>
</feature>
<evidence type="ECO:0000256" key="2">
    <source>
        <dbReference type="ARBA" id="ARBA00007520"/>
    </source>
</evidence>
<feature type="transmembrane region" description="Helical" evidence="10">
    <location>
        <begin position="216"/>
        <end position="234"/>
    </location>
</feature>
<evidence type="ECO:0000256" key="10">
    <source>
        <dbReference type="SAM" id="Phobius"/>
    </source>
</evidence>
<dbReference type="GO" id="GO:0005774">
    <property type="term" value="C:vacuolar membrane"/>
    <property type="evidence" value="ECO:0007669"/>
    <property type="project" value="UniProtKB-SubCell"/>
</dbReference>
<keyword evidence="3 10" id="KW-0812">Transmembrane</keyword>
<feature type="transmembrane region" description="Helical" evidence="10">
    <location>
        <begin position="357"/>
        <end position="378"/>
    </location>
</feature>
<feature type="compositionally biased region" description="Basic and acidic residues" evidence="9">
    <location>
        <begin position="1"/>
        <end position="10"/>
    </location>
</feature>
<evidence type="ECO:0000256" key="3">
    <source>
        <dbReference type="ARBA" id="ARBA00022692"/>
    </source>
</evidence>
<dbReference type="FunFam" id="1.20.1720.10:FF:000014">
    <property type="entry name" value="MFS drug transporter, putative"/>
    <property type="match status" value="1"/>
</dbReference>
<dbReference type="OrthoDB" id="10021397at2759"/>
<evidence type="ECO:0000256" key="6">
    <source>
        <dbReference type="ARBA" id="ARBA00057269"/>
    </source>
</evidence>
<feature type="compositionally biased region" description="Basic and acidic residues" evidence="9">
    <location>
        <begin position="33"/>
        <end position="45"/>
    </location>
</feature>
<gene>
    <name evidence="12" type="ORF">AAP_04522</name>
</gene>
<dbReference type="Gene3D" id="1.20.1250.20">
    <property type="entry name" value="MFS general substrate transporter like domains"/>
    <property type="match status" value="1"/>
</dbReference>
<evidence type="ECO:0000259" key="11">
    <source>
        <dbReference type="PROSITE" id="PS50850"/>
    </source>
</evidence>
<dbReference type="InterPro" id="IPR036259">
    <property type="entry name" value="MFS_trans_sf"/>
</dbReference>
<feature type="compositionally biased region" description="Acidic residues" evidence="9">
    <location>
        <begin position="46"/>
        <end position="55"/>
    </location>
</feature>
<feature type="transmembrane region" description="Helical" evidence="10">
    <location>
        <begin position="281"/>
        <end position="300"/>
    </location>
</feature>
<feature type="compositionally biased region" description="Basic and acidic residues" evidence="9">
    <location>
        <begin position="584"/>
        <end position="599"/>
    </location>
</feature>
<comment type="subcellular location">
    <subcellularLocation>
        <location evidence="1">Vacuole membrane</location>
        <topology evidence="1">Multi-pass membrane protein</topology>
    </subcellularLocation>
</comment>
<dbReference type="PANTHER" id="PTHR23501">
    <property type="entry name" value="MAJOR FACILITATOR SUPERFAMILY"/>
    <property type="match status" value="1"/>
</dbReference>
<evidence type="ECO:0000256" key="4">
    <source>
        <dbReference type="ARBA" id="ARBA00022989"/>
    </source>
</evidence>
<keyword evidence="4 10" id="KW-1133">Transmembrane helix</keyword>
<comment type="caution">
    <text evidence="12">The sequence shown here is derived from an EMBL/GenBank/DDBJ whole genome shotgun (WGS) entry which is preliminary data.</text>
</comment>